<evidence type="ECO:0000313" key="14">
    <source>
        <dbReference type="EnsemblPlants" id="Kaladp0056s0061.1.v1.1"/>
    </source>
</evidence>
<evidence type="ECO:0000256" key="4">
    <source>
        <dbReference type="ARBA" id="ARBA00022729"/>
    </source>
</evidence>
<feature type="compositionally biased region" description="Basic and acidic residues" evidence="10">
    <location>
        <begin position="705"/>
        <end position="716"/>
    </location>
</feature>
<accession>A0A7N0U6V4</accession>
<evidence type="ECO:0000256" key="11">
    <source>
        <dbReference type="SAM" id="Phobius"/>
    </source>
</evidence>
<feature type="region of interest" description="Disordered" evidence="10">
    <location>
        <begin position="693"/>
        <end position="719"/>
    </location>
</feature>
<feature type="region of interest" description="Disordered" evidence="10">
    <location>
        <begin position="354"/>
        <end position="386"/>
    </location>
</feature>
<dbReference type="EnsemblPlants" id="Kaladp0056s0061.1.v1.1">
    <property type="protein sequence ID" value="Kaladp0056s0061.1.v1.1"/>
    <property type="gene ID" value="Kaladp0056s0061.v1.1"/>
</dbReference>
<keyword evidence="9" id="KW-0325">Glycoprotein</keyword>
<dbReference type="Gene3D" id="1.10.510.10">
    <property type="entry name" value="Transferase(Phosphotransferase) domain 1"/>
    <property type="match status" value="1"/>
</dbReference>
<evidence type="ECO:0000256" key="10">
    <source>
        <dbReference type="SAM" id="MobiDB-lite"/>
    </source>
</evidence>
<dbReference type="InterPro" id="IPR046959">
    <property type="entry name" value="PRK1-6/SRF4-like"/>
</dbReference>
<keyword evidence="7 11" id="KW-0472">Membrane</keyword>
<keyword evidence="4 12" id="KW-0732">Signal</keyword>
<dbReference type="PROSITE" id="PS50011">
    <property type="entry name" value="PROTEIN_KINASE_DOM"/>
    <property type="match status" value="1"/>
</dbReference>
<dbReference type="InterPro" id="IPR000719">
    <property type="entry name" value="Prot_kinase_dom"/>
</dbReference>
<dbReference type="InterPro" id="IPR011009">
    <property type="entry name" value="Kinase-like_dom_sf"/>
</dbReference>
<reference evidence="14" key="1">
    <citation type="submission" date="2021-01" db="UniProtKB">
        <authorList>
            <consortium name="EnsemblPlants"/>
        </authorList>
    </citation>
    <scope>IDENTIFICATION</scope>
</reference>
<dbReference type="SUPFAM" id="SSF52058">
    <property type="entry name" value="L domain-like"/>
    <property type="match status" value="1"/>
</dbReference>
<dbReference type="Pfam" id="PF13855">
    <property type="entry name" value="LRR_8"/>
    <property type="match status" value="1"/>
</dbReference>
<dbReference type="Gene3D" id="3.30.200.20">
    <property type="entry name" value="Phosphorylase Kinase, domain 1"/>
    <property type="match status" value="1"/>
</dbReference>
<dbReference type="EnsemblPlants" id="Kaladp0056s0061.2.v1.1">
    <property type="protein sequence ID" value="Kaladp0056s0061.2.v1.1"/>
    <property type="gene ID" value="Kaladp0056s0061.v1.1"/>
</dbReference>
<dbReference type="AlphaFoldDB" id="A0A7N0U6V4"/>
<dbReference type="Proteomes" id="UP000594263">
    <property type="component" value="Unplaced"/>
</dbReference>
<keyword evidence="6 11" id="KW-1133">Transmembrane helix</keyword>
<evidence type="ECO:0000256" key="2">
    <source>
        <dbReference type="ARBA" id="ARBA00022614"/>
    </source>
</evidence>
<evidence type="ECO:0000313" key="15">
    <source>
        <dbReference type="Proteomes" id="UP000594263"/>
    </source>
</evidence>
<organism evidence="14 15">
    <name type="scientific">Kalanchoe fedtschenkoi</name>
    <name type="common">Lavender scallops</name>
    <name type="synonym">South American air plant</name>
    <dbReference type="NCBI Taxonomy" id="63787"/>
    <lineage>
        <taxon>Eukaryota</taxon>
        <taxon>Viridiplantae</taxon>
        <taxon>Streptophyta</taxon>
        <taxon>Embryophyta</taxon>
        <taxon>Tracheophyta</taxon>
        <taxon>Spermatophyta</taxon>
        <taxon>Magnoliopsida</taxon>
        <taxon>eudicotyledons</taxon>
        <taxon>Gunneridae</taxon>
        <taxon>Pentapetalae</taxon>
        <taxon>Saxifragales</taxon>
        <taxon>Crassulaceae</taxon>
        <taxon>Kalanchoe</taxon>
    </lineage>
</organism>
<dbReference type="Gene3D" id="3.80.10.10">
    <property type="entry name" value="Ribonuclease Inhibitor"/>
    <property type="match status" value="1"/>
</dbReference>
<dbReference type="InterPro" id="IPR001245">
    <property type="entry name" value="Ser-Thr/Tyr_kinase_cat_dom"/>
</dbReference>
<dbReference type="Gramene" id="Kaladp0056s0061.2.v1.1">
    <property type="protein sequence ID" value="Kaladp0056s0061.2.v1.1"/>
    <property type="gene ID" value="Kaladp0056s0061.v1.1"/>
</dbReference>
<evidence type="ECO:0000256" key="3">
    <source>
        <dbReference type="ARBA" id="ARBA00022692"/>
    </source>
</evidence>
<dbReference type="FunFam" id="3.30.200.20:FF:000125">
    <property type="entry name" value="Protein STRUBBELIG-RECEPTOR FAMILY 8"/>
    <property type="match status" value="1"/>
</dbReference>
<evidence type="ECO:0000256" key="5">
    <source>
        <dbReference type="ARBA" id="ARBA00022737"/>
    </source>
</evidence>
<feature type="signal peptide" evidence="12">
    <location>
        <begin position="1"/>
        <end position="27"/>
    </location>
</feature>
<dbReference type="PANTHER" id="PTHR48007:SF56">
    <property type="entry name" value="LOW QUALITY PROTEIN: PROTEIN STRUBBELIG-RECEPTOR FAMILY 2"/>
    <property type="match status" value="1"/>
</dbReference>
<dbReference type="OMA" id="THINMAY"/>
<evidence type="ECO:0000256" key="9">
    <source>
        <dbReference type="ARBA" id="ARBA00023180"/>
    </source>
</evidence>
<dbReference type="PANTHER" id="PTHR48007">
    <property type="entry name" value="LEUCINE-RICH REPEAT RECEPTOR-LIKE PROTEIN KINASE PXC1"/>
    <property type="match status" value="1"/>
</dbReference>
<dbReference type="InterPro" id="IPR001611">
    <property type="entry name" value="Leu-rich_rpt"/>
</dbReference>
<keyword evidence="3 11" id="KW-0812">Transmembrane</keyword>
<dbReference type="InterPro" id="IPR032675">
    <property type="entry name" value="LRR_dom_sf"/>
</dbReference>
<dbReference type="InterPro" id="IPR013210">
    <property type="entry name" value="LRR_N_plant-typ"/>
</dbReference>
<evidence type="ECO:0000256" key="6">
    <source>
        <dbReference type="ARBA" id="ARBA00022989"/>
    </source>
</evidence>
<sequence length="734" mass="81342">MDALKCSRLVRFLFLAFLTLLVLEICAFTDPSEVMVLQELYVSLNYPSQLKKWTPVGGDPCGDLWTGVSCFGSSITHIDLHGQQLTGFIGGELHNLQNLKQLDVSSNNIQGGIPYSLPLNVTHINLARNNFTQNIPHSLTNLSILRYLNLSHNSLHGPIGDVFVGLHSLKEMDLSHNDFNGDLPSSFQRLENLSKLFLEHNSFTGSVVYLSSLPLTDLNIQKNHFSGVIPEQFQSIRNLWIDGNNFHIGGSYRPWNFPSENWQNISDSPKTKSSAIENFPSHKVVPLKKKLGLGGVAAIIGGGTFLMSCAALLVAIHIKKSRAQKNRSFEGSQSSFNTLPLSVVRDLSSAASEDSPQLVTLTPPPIPTPNRVTQTNHCSSEKKIRRSFSRKQKMADDLMWFTLPKLQLATNNFSNESLLGEGSLGSVFKAEFPDGQVMAVKNISTVELSLHEEEEFLNVICRASHFRHPNIVKLHGYCTEHGQHLLVYEYISDTTLDAALHTEAYKPLPWGTRLRISLGIAKALEYLHSSFCPPAIHSNLKASNVFLDLELKPHLSDCGLAVLRPLTSNIVKLKASEMAITNAGYIAPEHGQAGSDGTKCDIYAFGVLLLELLTGRRPFDHSTAREEQSLVKWAWSRLHDKESLQEMVDPGIKRSVHAKALSQYADIISVCIQLNKEYRPPMSEIVESLGRLTTGRHGGTSTGVDTERSDPFERSFRSTRTGFMGSPTLSMFST</sequence>
<evidence type="ECO:0000256" key="8">
    <source>
        <dbReference type="ARBA" id="ARBA00023170"/>
    </source>
</evidence>
<dbReference type="GO" id="GO:0042802">
    <property type="term" value="F:identical protein binding"/>
    <property type="evidence" value="ECO:0007669"/>
    <property type="project" value="EnsemblPlants"/>
</dbReference>
<dbReference type="Pfam" id="PF08263">
    <property type="entry name" value="LRRNT_2"/>
    <property type="match status" value="1"/>
</dbReference>
<dbReference type="Pfam" id="PF00560">
    <property type="entry name" value="LRR_1"/>
    <property type="match status" value="3"/>
</dbReference>
<comment type="subcellular location">
    <subcellularLocation>
        <location evidence="1">Membrane</location>
        <topology evidence="1">Single-pass membrane protein</topology>
    </subcellularLocation>
</comment>
<evidence type="ECO:0000256" key="12">
    <source>
        <dbReference type="SAM" id="SignalP"/>
    </source>
</evidence>
<dbReference type="FunFam" id="1.10.510.10:FF:000479">
    <property type="entry name" value="Leucine-rich repeat receptor-like protein kinase"/>
    <property type="match status" value="1"/>
</dbReference>
<feature type="domain" description="Protein kinase" evidence="13">
    <location>
        <begin position="413"/>
        <end position="692"/>
    </location>
</feature>
<evidence type="ECO:0000256" key="1">
    <source>
        <dbReference type="ARBA" id="ARBA00004167"/>
    </source>
</evidence>
<feature type="transmembrane region" description="Helical" evidence="11">
    <location>
        <begin position="291"/>
        <end position="318"/>
    </location>
</feature>
<evidence type="ECO:0000259" key="13">
    <source>
        <dbReference type="PROSITE" id="PS50011"/>
    </source>
</evidence>
<keyword evidence="5" id="KW-0677">Repeat</keyword>
<name>A0A7N0U6V4_KALFE</name>
<dbReference type="Pfam" id="PF07714">
    <property type="entry name" value="PK_Tyr_Ser-Thr"/>
    <property type="match status" value="1"/>
</dbReference>
<dbReference type="GO" id="GO:0016020">
    <property type="term" value="C:membrane"/>
    <property type="evidence" value="ECO:0007669"/>
    <property type="project" value="UniProtKB-SubCell"/>
</dbReference>
<feature type="chain" id="PRO_5033597554" description="Protein kinase domain-containing protein" evidence="12">
    <location>
        <begin position="28"/>
        <end position="734"/>
    </location>
</feature>
<proteinExistence type="predicted"/>
<keyword evidence="15" id="KW-1185">Reference proteome</keyword>
<dbReference type="Gramene" id="Kaladp0056s0061.1.v1.1">
    <property type="protein sequence ID" value="Kaladp0056s0061.1.v1.1"/>
    <property type="gene ID" value="Kaladp0056s0061.v1.1"/>
</dbReference>
<keyword evidence="2" id="KW-0433">Leucine-rich repeat</keyword>
<dbReference type="SUPFAM" id="SSF56112">
    <property type="entry name" value="Protein kinase-like (PK-like)"/>
    <property type="match status" value="1"/>
</dbReference>
<dbReference type="FunFam" id="3.80.10.10:FF:000062">
    <property type="entry name" value="protein STRUBBELIG-RECEPTOR FAMILY 3"/>
    <property type="match status" value="1"/>
</dbReference>
<dbReference type="GO" id="GO:0005524">
    <property type="term" value="F:ATP binding"/>
    <property type="evidence" value="ECO:0007669"/>
    <property type="project" value="InterPro"/>
</dbReference>
<keyword evidence="8" id="KW-0675">Receptor</keyword>
<evidence type="ECO:0000256" key="7">
    <source>
        <dbReference type="ARBA" id="ARBA00023136"/>
    </source>
</evidence>
<dbReference type="GO" id="GO:0004672">
    <property type="term" value="F:protein kinase activity"/>
    <property type="evidence" value="ECO:0007669"/>
    <property type="project" value="InterPro"/>
</dbReference>
<protein>
    <recommendedName>
        <fullName evidence="13">Protein kinase domain-containing protein</fullName>
    </recommendedName>
</protein>